<dbReference type="InterPro" id="IPR054471">
    <property type="entry name" value="GPIID_WHD"/>
</dbReference>
<dbReference type="PROSITE" id="PS50088">
    <property type="entry name" value="ANK_REPEAT"/>
    <property type="match status" value="1"/>
</dbReference>
<dbReference type="EMBL" id="JAJTJA010000013">
    <property type="protein sequence ID" value="KAH8690547.1"/>
    <property type="molecule type" value="Genomic_DNA"/>
</dbReference>
<name>A0AAD4PS62_9EURO</name>
<dbReference type="GeneID" id="70249456"/>
<dbReference type="Pfam" id="PF22939">
    <property type="entry name" value="WHD_GPIID"/>
    <property type="match status" value="1"/>
</dbReference>
<feature type="compositionally biased region" description="Polar residues" evidence="3">
    <location>
        <begin position="1311"/>
        <end position="1325"/>
    </location>
</feature>
<evidence type="ECO:0000313" key="7">
    <source>
        <dbReference type="EMBL" id="KAH8690547.1"/>
    </source>
</evidence>
<feature type="compositionally biased region" description="Basic and acidic residues" evidence="3">
    <location>
        <begin position="1256"/>
        <end position="1265"/>
    </location>
</feature>
<evidence type="ECO:0000256" key="2">
    <source>
        <dbReference type="PROSITE-ProRule" id="PRU00023"/>
    </source>
</evidence>
<evidence type="ECO:0000259" key="6">
    <source>
        <dbReference type="Pfam" id="PF24883"/>
    </source>
</evidence>
<keyword evidence="8" id="KW-1185">Reference proteome</keyword>
<evidence type="ECO:0000256" key="1">
    <source>
        <dbReference type="ARBA" id="ARBA00022737"/>
    </source>
</evidence>
<dbReference type="SMART" id="SM00248">
    <property type="entry name" value="ANK"/>
    <property type="match status" value="7"/>
</dbReference>
<dbReference type="Pfam" id="PF24809">
    <property type="entry name" value="DUF7708"/>
    <property type="match status" value="1"/>
</dbReference>
<dbReference type="Gene3D" id="1.25.40.20">
    <property type="entry name" value="Ankyrin repeat-containing domain"/>
    <property type="match status" value="2"/>
</dbReference>
<reference evidence="7" key="1">
    <citation type="submission" date="2021-12" db="EMBL/GenBank/DDBJ databases">
        <title>Convergent genome expansion in fungi linked to evolution of root-endophyte symbiosis.</title>
        <authorList>
            <consortium name="DOE Joint Genome Institute"/>
            <person name="Ke Y.-H."/>
            <person name="Bonito G."/>
            <person name="Liao H.-L."/>
            <person name="Looney B."/>
            <person name="Rojas-Flechas A."/>
            <person name="Nash J."/>
            <person name="Hameed K."/>
            <person name="Schadt C."/>
            <person name="Martin F."/>
            <person name="Crous P.W."/>
            <person name="Miettinen O."/>
            <person name="Magnuson J.K."/>
            <person name="Labbe J."/>
            <person name="Jacobson D."/>
            <person name="Doktycz M.J."/>
            <person name="Veneault-Fourrey C."/>
            <person name="Kuo A."/>
            <person name="Mondo S."/>
            <person name="Calhoun S."/>
            <person name="Riley R."/>
            <person name="Ohm R."/>
            <person name="LaButti K."/>
            <person name="Andreopoulos B."/>
            <person name="Pangilinan J."/>
            <person name="Nolan M."/>
            <person name="Tritt A."/>
            <person name="Clum A."/>
            <person name="Lipzen A."/>
            <person name="Daum C."/>
            <person name="Barry K."/>
            <person name="Grigoriev I.V."/>
            <person name="Vilgalys R."/>
        </authorList>
    </citation>
    <scope>NUCLEOTIDE SEQUENCE</scope>
    <source>
        <strain evidence="7">PMI_201</strain>
    </source>
</reference>
<feature type="domain" description="Nephrocystin 3-like N-terminal" evidence="6">
    <location>
        <begin position="255"/>
        <end position="421"/>
    </location>
</feature>
<dbReference type="PANTHER" id="PTHR10039">
    <property type="entry name" value="AMELOGENIN"/>
    <property type="match status" value="1"/>
</dbReference>
<evidence type="ECO:0000313" key="8">
    <source>
        <dbReference type="Proteomes" id="UP001201262"/>
    </source>
</evidence>
<proteinExistence type="predicted"/>
<dbReference type="Gene3D" id="3.40.50.300">
    <property type="entry name" value="P-loop containing nucleotide triphosphate hydrolases"/>
    <property type="match status" value="1"/>
</dbReference>
<gene>
    <name evidence="7" type="ORF">BGW36DRAFT_411385</name>
</gene>
<dbReference type="Pfam" id="PF12796">
    <property type="entry name" value="Ank_2"/>
    <property type="match status" value="2"/>
</dbReference>
<dbReference type="InterPro" id="IPR056125">
    <property type="entry name" value="DUF7708"/>
</dbReference>
<evidence type="ECO:0000259" key="4">
    <source>
        <dbReference type="Pfam" id="PF22939"/>
    </source>
</evidence>
<keyword evidence="2" id="KW-0040">ANK repeat</keyword>
<dbReference type="Pfam" id="PF24883">
    <property type="entry name" value="NPHP3_N"/>
    <property type="match status" value="1"/>
</dbReference>
<feature type="repeat" description="ANK" evidence="2">
    <location>
        <begin position="1134"/>
        <end position="1166"/>
    </location>
</feature>
<evidence type="ECO:0008006" key="9">
    <source>
        <dbReference type="Google" id="ProtNLM"/>
    </source>
</evidence>
<keyword evidence="1" id="KW-0677">Repeat</keyword>
<dbReference type="InterPro" id="IPR002110">
    <property type="entry name" value="Ankyrin_rpt"/>
</dbReference>
<protein>
    <recommendedName>
        <fullName evidence="9">NACHT domain-containing protein</fullName>
    </recommendedName>
</protein>
<feature type="domain" description="GPI inositol-deacylase winged helix" evidence="4">
    <location>
        <begin position="540"/>
        <end position="614"/>
    </location>
</feature>
<dbReference type="SUPFAM" id="SSF52540">
    <property type="entry name" value="P-loop containing nucleoside triphosphate hydrolases"/>
    <property type="match status" value="1"/>
</dbReference>
<dbReference type="RefSeq" id="XP_046066743.1">
    <property type="nucleotide sequence ID" value="XM_046219169.1"/>
</dbReference>
<dbReference type="InterPro" id="IPR036770">
    <property type="entry name" value="Ankyrin_rpt-contain_sf"/>
</dbReference>
<dbReference type="PANTHER" id="PTHR10039:SF14">
    <property type="entry name" value="NACHT DOMAIN-CONTAINING PROTEIN"/>
    <property type="match status" value="1"/>
</dbReference>
<dbReference type="PROSITE" id="PS50297">
    <property type="entry name" value="ANK_REP_REGION"/>
    <property type="match status" value="1"/>
</dbReference>
<feature type="region of interest" description="Disordered" evidence="3">
    <location>
        <begin position="1246"/>
        <end position="1343"/>
    </location>
</feature>
<evidence type="ECO:0000256" key="3">
    <source>
        <dbReference type="SAM" id="MobiDB-lite"/>
    </source>
</evidence>
<dbReference type="InterPro" id="IPR027417">
    <property type="entry name" value="P-loop_NTPase"/>
</dbReference>
<sequence>MAASPIDESVFRQALDKFRSSLTAAEDQDFQLTTADDLRDAIAKLQNKQMSERKMRNFNRLRDFVERMEQFGTVVEVFLNASMFVAYIWGPIKFLLLIASSYTAAFDALLEMYEDMAVNLPMLKQYQTLFQDNPHMRTILHMVYGDILKFHKKALKFFKQKVWRQIFQATWKNLRTKFSRIIENFQSHKLLLESQANLLQFAEFRRSQADAQDRYRSRKEDENRKKRIVIRDWLSAASSADDQEKYKMERFEYPGTGSWILKNNYIRTWCDPTISCTSLLWLTGIPGAGKTILASLLVEELQKTPSTCVLFFYCKHGDQERNSFISIARSLLGQLLRYNKDLLPYFYNSAVESDTKTLTSISVAQSMLSVAFKSRPRIFIVLDGIDECDPDEIKKIIPWFQKEVESINENGSEGIRCLFISQDDQICRRFLKHTPTVKISSDDNAADIKFYCDKLSESWIDTFGILDDERKAVVASVVDHADGMFLFARLVMHNLSNQASRADFSLETSLEIFPRGLDEAYGRIITRILRKDSDADTKYTSKLLGWLVCAKRPLKWHEIQGAIAIDLETQTIDFEKRKLRVDSKHLCGSLVEIRAGGTIELVHTTAKLYLVKQDYVLESKEAYDLCQLCLGYLNHPCINSKLDGDVLKQYVLDGHYAFIDYAIVNWIHHLEDCMRHIKTYDSKSFKRLADEVQRFLDHHSSEEDLDYPVSRETKSKLQPFKNESFYAKLLRTFEYWKNETETAAKRSDDCYLVDLKLALEAIRCTVEDLVLQHRLQAFYGEGIFKCSRLYCKFFYEGFESLKMRIQHDQQHERSFLCMFPTCPASQLGFATKNELAAHITKWHQLSASGDTEFPIYQDPTSIDVWHASATGNVAAVERWTEQFTTQELFDRVVGKRDLWKRYLQDSPLGIAIAKQHYAIVKLLLEKTLDPGKYVYQVIETACLSRKYSILKSVLQIPRVKDTSNEPALERHVSTLLARHEDSLARCLLEYIYSDGSISTQKPISVASRYGCLSTLQYLVENGQDPNIPDPKTRLNALGTAAKYGHIKVVEFLIDHQLCIVDIAFPQVEEALHEAARSGHEDIIRIMFPESPHHTSVQSALKIAQLRNAACHGNAEIVQHLLEDDELPLTRRDADDFTPLLHAVKNGHLSVASLLLNSGRDAGINMTCNFRYLRRNHNGWTALLLATLHGHLAIVKRLLQCEGIDIEVEVYVNWQLGRMHRYRNALQIAKWKNYTEIVDAIQEYKATHPHPTQTEAKSPDPYRIHEVQSPTNVPNDNPWIDSGTPTWDPATPGNNTLEVSPSIGEDQDTAYAATSPSEFTSASTPSPDDIDYTQPLEDGYFNPS</sequence>
<evidence type="ECO:0000259" key="5">
    <source>
        <dbReference type="Pfam" id="PF24809"/>
    </source>
</evidence>
<feature type="domain" description="DUF7708" evidence="5">
    <location>
        <begin position="61"/>
        <end position="203"/>
    </location>
</feature>
<dbReference type="InterPro" id="IPR056884">
    <property type="entry name" value="NPHP3-like_N"/>
</dbReference>
<accession>A0AAD4PS62</accession>
<organism evidence="7 8">
    <name type="scientific">Talaromyces proteolyticus</name>
    <dbReference type="NCBI Taxonomy" id="1131652"/>
    <lineage>
        <taxon>Eukaryota</taxon>
        <taxon>Fungi</taxon>
        <taxon>Dikarya</taxon>
        <taxon>Ascomycota</taxon>
        <taxon>Pezizomycotina</taxon>
        <taxon>Eurotiomycetes</taxon>
        <taxon>Eurotiomycetidae</taxon>
        <taxon>Eurotiales</taxon>
        <taxon>Trichocomaceae</taxon>
        <taxon>Talaromyces</taxon>
        <taxon>Talaromyces sect. Bacilispori</taxon>
    </lineage>
</organism>
<dbReference type="SUPFAM" id="SSF48403">
    <property type="entry name" value="Ankyrin repeat"/>
    <property type="match status" value="1"/>
</dbReference>
<dbReference type="Proteomes" id="UP001201262">
    <property type="component" value="Unassembled WGS sequence"/>
</dbReference>
<comment type="caution">
    <text evidence="7">The sequence shown here is derived from an EMBL/GenBank/DDBJ whole genome shotgun (WGS) entry which is preliminary data.</text>
</comment>